<protein>
    <submittedName>
        <fullName evidence="1">Unnamed protein product</fullName>
    </submittedName>
</protein>
<reference evidence="1" key="1">
    <citation type="submission" date="2023-04" db="EMBL/GenBank/DDBJ databases">
        <title>Phytophthora fragariaefolia NBRC 109709.</title>
        <authorList>
            <person name="Ichikawa N."/>
            <person name="Sato H."/>
            <person name="Tonouchi N."/>
        </authorList>
    </citation>
    <scope>NUCLEOTIDE SEQUENCE</scope>
    <source>
        <strain evidence="1">NBRC 109709</strain>
    </source>
</reference>
<dbReference type="Proteomes" id="UP001165121">
    <property type="component" value="Unassembled WGS sequence"/>
</dbReference>
<accession>A0A9W7D1P6</accession>
<keyword evidence="2" id="KW-1185">Reference proteome</keyword>
<dbReference type="OrthoDB" id="114564at2759"/>
<evidence type="ECO:0000313" key="1">
    <source>
        <dbReference type="EMBL" id="GMF52583.1"/>
    </source>
</evidence>
<organism evidence="1 2">
    <name type="scientific">Phytophthora fragariaefolia</name>
    <dbReference type="NCBI Taxonomy" id="1490495"/>
    <lineage>
        <taxon>Eukaryota</taxon>
        <taxon>Sar</taxon>
        <taxon>Stramenopiles</taxon>
        <taxon>Oomycota</taxon>
        <taxon>Peronosporomycetes</taxon>
        <taxon>Peronosporales</taxon>
        <taxon>Peronosporaceae</taxon>
        <taxon>Phytophthora</taxon>
    </lineage>
</organism>
<name>A0A9W7D1P6_9STRA</name>
<proteinExistence type="predicted"/>
<evidence type="ECO:0000313" key="2">
    <source>
        <dbReference type="Proteomes" id="UP001165121"/>
    </source>
</evidence>
<comment type="caution">
    <text evidence="1">The sequence shown here is derived from an EMBL/GenBank/DDBJ whole genome shotgun (WGS) entry which is preliminary data.</text>
</comment>
<dbReference type="CDD" id="cd09272">
    <property type="entry name" value="RNase_HI_RT_Ty1"/>
    <property type="match status" value="1"/>
</dbReference>
<gene>
    <name evidence="1" type="ORF">Pfra01_002156600</name>
</gene>
<dbReference type="AlphaFoldDB" id="A0A9W7D1P6"/>
<dbReference type="EMBL" id="BSXT01003105">
    <property type="protein sequence ID" value="GMF52583.1"/>
    <property type="molecule type" value="Genomic_DNA"/>
</dbReference>
<sequence length="132" mass="15318">MEALAVRGILQEILPRNPTNLELGIDSQAAYVMATNPTHRRRTRHIELRWHYVREQVEKGAIKLHKVKGEENPTDPFTKALEKKHLKRLLQDIGVGTAIYVEEQSSRRACWKAQPRPGKWEKAEELREQVFG</sequence>